<keyword evidence="2 4" id="KW-0378">Hydrolase</keyword>
<sequence length="547" mass="59473">MLKYCLFSFLLLTALNARSQAVWKLPEVAQTKFSGSVYPITKFGAVPDGYTLNTKSIQAAIDACTAKGGGVVAVPPGLWLTGPLTLKSNVNLNLAAGATLLFTKDKTQYPLVKANWEGFEQMRNQSPISAKNAVNIAITGNGIIDGNGDAWRMVKKDKLTESQWKNLVASGGVLAEGGKTWMPSESYAKGNAMKDPGRLSPDKDAAFYQSVKDFFRPNLVVLTSCDKVLLEGVTFQNSPAWCLHPLMSKNITVRNVFVKNPWYAQNGDGIDLESCSNVLIENSKFDVGDDGLCMKSGRDADGRKRAMPTKDVIIRGCTVYAAHGGFVVGSEMSGGVNNVYVSNCTFIGSDIGLRFKTTRGRGGIVENIFIKDIFMKDIPGDAVLFDMYYMAKDPIALAGEKRELPKVEKLAVDETTPQFRNIQISNIYVNGAQRAVFLRGLPEMAVKNISISNAVFQSKQGIEIQESAGIQFKNVQVYSGNTNPVVDIINSRDIRFDQFKYSNNAKTLLRLSGSGVGNIGFQNTDYKNVTNKVEATLGASAAAVSFK</sequence>
<accession>W0F5A3</accession>
<dbReference type="Pfam" id="PF00295">
    <property type="entry name" value="Glyco_hydro_28"/>
    <property type="match status" value="1"/>
</dbReference>
<evidence type="ECO:0000256" key="5">
    <source>
        <dbReference type="SAM" id="SignalP"/>
    </source>
</evidence>
<evidence type="ECO:0000256" key="2">
    <source>
        <dbReference type="ARBA" id="ARBA00022801"/>
    </source>
</evidence>
<evidence type="ECO:0000256" key="1">
    <source>
        <dbReference type="ARBA" id="ARBA00008834"/>
    </source>
</evidence>
<dbReference type="InterPro" id="IPR000743">
    <property type="entry name" value="Glyco_hydro_28"/>
</dbReference>
<name>W0F5A3_9BACT</name>
<comment type="similarity">
    <text evidence="1 4">Belongs to the glycosyl hydrolase 28 family.</text>
</comment>
<dbReference type="SUPFAM" id="SSF51126">
    <property type="entry name" value="Pectin lyase-like"/>
    <property type="match status" value="2"/>
</dbReference>
<dbReference type="eggNOG" id="COG5434">
    <property type="taxonomic scope" value="Bacteria"/>
</dbReference>
<dbReference type="InterPro" id="IPR012334">
    <property type="entry name" value="Pectin_lyas_fold"/>
</dbReference>
<dbReference type="Proteomes" id="UP000003586">
    <property type="component" value="Chromosome"/>
</dbReference>
<dbReference type="Gene3D" id="2.160.20.10">
    <property type="entry name" value="Single-stranded right-handed beta-helix, Pectin lyase-like"/>
    <property type="match status" value="1"/>
</dbReference>
<dbReference type="SMART" id="SM00710">
    <property type="entry name" value="PbH1"/>
    <property type="match status" value="7"/>
</dbReference>
<evidence type="ECO:0000313" key="7">
    <source>
        <dbReference type="Proteomes" id="UP000003586"/>
    </source>
</evidence>
<evidence type="ECO:0000256" key="3">
    <source>
        <dbReference type="ARBA" id="ARBA00023295"/>
    </source>
</evidence>
<dbReference type="PANTHER" id="PTHR31339">
    <property type="entry name" value="PECTIN LYASE-RELATED"/>
    <property type="match status" value="1"/>
</dbReference>
<proteinExistence type="inferred from homology"/>
<keyword evidence="3 4" id="KW-0326">Glycosidase</keyword>
<feature type="chain" id="PRO_5004788619" evidence="5">
    <location>
        <begin position="20"/>
        <end position="547"/>
    </location>
</feature>
<dbReference type="EMBL" id="CP007035">
    <property type="protein sequence ID" value="AHF16654.1"/>
    <property type="molecule type" value="Genomic_DNA"/>
</dbReference>
<gene>
    <name evidence="6" type="ORF">NIASO_18705</name>
</gene>
<reference evidence="6 7" key="1">
    <citation type="submission" date="2013-12" db="EMBL/GenBank/DDBJ databases">
        <authorList>
            <consortium name="DOE Joint Genome Institute"/>
            <person name="Eisen J."/>
            <person name="Huntemann M."/>
            <person name="Han J."/>
            <person name="Chen A."/>
            <person name="Kyrpides N."/>
            <person name="Mavromatis K."/>
            <person name="Markowitz V."/>
            <person name="Palaniappan K."/>
            <person name="Ivanova N."/>
            <person name="Schaumberg A."/>
            <person name="Pati A."/>
            <person name="Liolios K."/>
            <person name="Nordberg H.P."/>
            <person name="Cantor M.N."/>
            <person name="Hua S.X."/>
            <person name="Woyke T."/>
        </authorList>
    </citation>
    <scope>NUCLEOTIDE SEQUENCE [LARGE SCALE GENOMIC DNA]</scope>
    <source>
        <strain evidence="7">DSM 19437</strain>
    </source>
</reference>
<protein>
    <submittedName>
        <fullName evidence="6">Glycoside hydrolase</fullName>
    </submittedName>
</protein>
<dbReference type="InterPro" id="IPR011050">
    <property type="entry name" value="Pectin_lyase_fold/virulence"/>
</dbReference>
<evidence type="ECO:0000256" key="4">
    <source>
        <dbReference type="RuleBase" id="RU361169"/>
    </source>
</evidence>
<dbReference type="OrthoDB" id="9795222at2"/>
<dbReference type="AlphaFoldDB" id="W0F5A3"/>
<dbReference type="InterPro" id="IPR006626">
    <property type="entry name" value="PbH1"/>
</dbReference>
<feature type="signal peptide" evidence="5">
    <location>
        <begin position="1"/>
        <end position="19"/>
    </location>
</feature>
<organism evidence="6 7">
    <name type="scientific">Niabella soli DSM 19437</name>
    <dbReference type="NCBI Taxonomy" id="929713"/>
    <lineage>
        <taxon>Bacteria</taxon>
        <taxon>Pseudomonadati</taxon>
        <taxon>Bacteroidota</taxon>
        <taxon>Chitinophagia</taxon>
        <taxon>Chitinophagales</taxon>
        <taxon>Chitinophagaceae</taxon>
        <taxon>Niabella</taxon>
    </lineage>
</organism>
<dbReference type="GO" id="GO:0004650">
    <property type="term" value="F:polygalacturonase activity"/>
    <property type="evidence" value="ECO:0007669"/>
    <property type="project" value="InterPro"/>
</dbReference>
<dbReference type="InterPro" id="IPR051801">
    <property type="entry name" value="GH28_Enzymes"/>
</dbReference>
<evidence type="ECO:0000313" key="6">
    <source>
        <dbReference type="EMBL" id="AHF16654.1"/>
    </source>
</evidence>
<keyword evidence="5" id="KW-0732">Signal</keyword>
<dbReference type="STRING" id="929713.NIASO_18705"/>
<dbReference type="GO" id="GO:0005975">
    <property type="term" value="P:carbohydrate metabolic process"/>
    <property type="evidence" value="ECO:0007669"/>
    <property type="project" value="InterPro"/>
</dbReference>
<dbReference type="KEGG" id="nso:NIASO_18705"/>
<dbReference type="HOGENOM" id="CLU_016031_8_3_10"/>
<dbReference type="PANTHER" id="PTHR31339:SF9">
    <property type="entry name" value="PLASMIN AND FIBRONECTIN-BINDING PROTEIN A"/>
    <property type="match status" value="1"/>
</dbReference>
<dbReference type="RefSeq" id="WP_008588094.1">
    <property type="nucleotide sequence ID" value="NZ_CP007035.1"/>
</dbReference>
<keyword evidence="7" id="KW-1185">Reference proteome</keyword>